<proteinExistence type="predicted"/>
<evidence type="ECO:0000313" key="2">
    <source>
        <dbReference type="Proteomes" id="UP000480178"/>
    </source>
</evidence>
<dbReference type="AlphaFoldDB" id="A0A6C0GC74"/>
<protein>
    <submittedName>
        <fullName evidence="1">Uncharacterized protein</fullName>
    </submittedName>
</protein>
<sequence length="129" mass="15107">MKGYQLLLDSEFLNQVMGMVTAHDELKYSIMHWLVHELRKNTEIRSLCIEIDVVKINFHGSTYPGIGIHYLNQNPGLNFTDKDNTADYGNQIEAKIAEIYQSESFLNFFDYIQKNQMEIYQCLQAYKSK</sequence>
<evidence type="ECO:0000313" key="1">
    <source>
        <dbReference type="EMBL" id="QHT65579.1"/>
    </source>
</evidence>
<dbReference type="RefSeq" id="WP_162441661.1">
    <property type="nucleotide sequence ID" value="NZ_CP048222.1"/>
</dbReference>
<dbReference type="KEGG" id="rhoz:GXP67_02325"/>
<dbReference type="EMBL" id="CP048222">
    <property type="protein sequence ID" value="QHT65579.1"/>
    <property type="molecule type" value="Genomic_DNA"/>
</dbReference>
<reference evidence="1 2" key="1">
    <citation type="submission" date="2020-01" db="EMBL/GenBank/DDBJ databases">
        <authorList>
            <person name="Kim M.K."/>
        </authorList>
    </citation>
    <scope>NUCLEOTIDE SEQUENCE [LARGE SCALE GENOMIC DNA]</scope>
    <source>
        <strain evidence="1 2">172606-1</strain>
    </source>
</reference>
<gene>
    <name evidence="1" type="ORF">GXP67_02325</name>
</gene>
<accession>A0A6C0GC74</accession>
<keyword evidence="2" id="KW-1185">Reference proteome</keyword>
<organism evidence="1 2">
    <name type="scientific">Rhodocytophaga rosea</name>
    <dbReference type="NCBI Taxonomy" id="2704465"/>
    <lineage>
        <taxon>Bacteria</taxon>
        <taxon>Pseudomonadati</taxon>
        <taxon>Bacteroidota</taxon>
        <taxon>Cytophagia</taxon>
        <taxon>Cytophagales</taxon>
        <taxon>Rhodocytophagaceae</taxon>
        <taxon>Rhodocytophaga</taxon>
    </lineage>
</organism>
<dbReference type="Proteomes" id="UP000480178">
    <property type="component" value="Chromosome"/>
</dbReference>
<name>A0A6C0GC74_9BACT</name>